<feature type="transmembrane region" description="Helical" evidence="1">
    <location>
        <begin position="275"/>
        <end position="292"/>
    </location>
</feature>
<feature type="transmembrane region" description="Helical" evidence="1">
    <location>
        <begin position="236"/>
        <end position="255"/>
    </location>
</feature>
<protein>
    <submittedName>
        <fullName evidence="2">Uncharacterized protein</fullName>
    </submittedName>
</protein>
<feature type="transmembrane region" description="Helical" evidence="1">
    <location>
        <begin position="209"/>
        <end position="229"/>
    </location>
</feature>
<evidence type="ECO:0000313" key="3">
    <source>
        <dbReference type="Proteomes" id="UP000626844"/>
    </source>
</evidence>
<evidence type="ECO:0000313" key="2">
    <source>
        <dbReference type="EMBL" id="MBD1379184.1"/>
    </source>
</evidence>
<organism evidence="2 3">
    <name type="scientific">Metabacillus arenae</name>
    <dbReference type="NCBI Taxonomy" id="2771434"/>
    <lineage>
        <taxon>Bacteria</taxon>
        <taxon>Bacillati</taxon>
        <taxon>Bacillota</taxon>
        <taxon>Bacilli</taxon>
        <taxon>Bacillales</taxon>
        <taxon>Bacillaceae</taxon>
        <taxon>Metabacillus</taxon>
    </lineage>
</organism>
<feature type="transmembrane region" description="Helical" evidence="1">
    <location>
        <begin position="155"/>
        <end position="173"/>
    </location>
</feature>
<keyword evidence="3" id="KW-1185">Reference proteome</keyword>
<accession>A0A926N9F5</accession>
<dbReference type="EMBL" id="JACXAI010000002">
    <property type="protein sequence ID" value="MBD1379184.1"/>
    <property type="molecule type" value="Genomic_DNA"/>
</dbReference>
<keyword evidence="1" id="KW-0472">Membrane</keyword>
<name>A0A926N9F5_9BACI</name>
<gene>
    <name evidence="2" type="ORF">IC621_02975</name>
</gene>
<reference evidence="2" key="1">
    <citation type="submission" date="2020-09" db="EMBL/GenBank/DDBJ databases">
        <title>A novel bacterium of genus Bacillus, isolated from South China Sea.</title>
        <authorList>
            <person name="Huang H."/>
            <person name="Mo K."/>
            <person name="Hu Y."/>
        </authorList>
    </citation>
    <scope>NUCLEOTIDE SEQUENCE</scope>
    <source>
        <strain evidence="2">IB182487</strain>
    </source>
</reference>
<dbReference type="RefSeq" id="WP_191155557.1">
    <property type="nucleotide sequence ID" value="NZ_JACXAI010000002.1"/>
</dbReference>
<feature type="transmembrane region" description="Helical" evidence="1">
    <location>
        <begin position="122"/>
        <end position="140"/>
    </location>
</feature>
<proteinExistence type="predicted"/>
<dbReference type="Proteomes" id="UP000626844">
    <property type="component" value="Unassembled WGS sequence"/>
</dbReference>
<sequence>MVYKTILKVIKKFTIPFGAVSSSFLFTNIAKAESNWMLQNEGILYKAAKHKVKSEGGDDGFFETWGQIGDWIISAIKWFVHLPENIAQLSVNLLTKLYELLMFILQTPLFIFNNSYIQDATLVFTSTSILMVTILTLFELMKRMFKKKHTDFKKIMGRWSLAVVGSGFAPFLFEQTFNLLNMLSKAITKIGVTEIRSEDVMTYLKLSGFNTVMLVGFDLILIAIMIPIFLQNFRRFFDLMCLGAITPLALTAWVFDDHRHYFNKWWNHLKALGTVQIVYSLFICLLGIFIFGTRNMVDGGGLFLKLGIALGGLYRLANPPQFIKSKLDNGDDIFDVAKDLWRSGKNVWSTVTLKPTRLFLQKKNESKLSEIQKLRKKHGQRFVKGLS</sequence>
<dbReference type="AlphaFoldDB" id="A0A926N9F5"/>
<keyword evidence="1" id="KW-0812">Transmembrane</keyword>
<feature type="transmembrane region" description="Helical" evidence="1">
    <location>
        <begin position="299"/>
        <end position="317"/>
    </location>
</feature>
<keyword evidence="1" id="KW-1133">Transmembrane helix</keyword>
<comment type="caution">
    <text evidence="2">The sequence shown here is derived from an EMBL/GenBank/DDBJ whole genome shotgun (WGS) entry which is preliminary data.</text>
</comment>
<evidence type="ECO:0000256" key="1">
    <source>
        <dbReference type="SAM" id="Phobius"/>
    </source>
</evidence>